<comment type="subcellular location">
    <subcellularLocation>
        <location evidence="1">Membrane</location>
        <topology evidence="1">Multi-pass membrane protein</topology>
    </subcellularLocation>
</comment>
<organism evidence="7 8">
    <name type="scientific">Cymbomonas tetramitiformis</name>
    <dbReference type="NCBI Taxonomy" id="36881"/>
    <lineage>
        <taxon>Eukaryota</taxon>
        <taxon>Viridiplantae</taxon>
        <taxon>Chlorophyta</taxon>
        <taxon>Pyramimonadophyceae</taxon>
        <taxon>Pyramimonadales</taxon>
        <taxon>Pyramimonadaceae</taxon>
        <taxon>Cymbomonas</taxon>
    </lineage>
</organism>
<evidence type="ECO:0000256" key="3">
    <source>
        <dbReference type="ARBA" id="ARBA00022989"/>
    </source>
</evidence>
<feature type="transmembrane region" description="Helical" evidence="5">
    <location>
        <begin position="17"/>
        <end position="37"/>
    </location>
</feature>
<protein>
    <recommendedName>
        <fullName evidence="6">Ion transport domain-containing protein</fullName>
    </recommendedName>
</protein>
<feature type="non-terminal residue" evidence="7">
    <location>
        <position position="114"/>
    </location>
</feature>
<evidence type="ECO:0000256" key="1">
    <source>
        <dbReference type="ARBA" id="ARBA00004141"/>
    </source>
</evidence>
<name>A0AAE0LKP7_9CHLO</name>
<evidence type="ECO:0000256" key="2">
    <source>
        <dbReference type="ARBA" id="ARBA00022692"/>
    </source>
</evidence>
<accession>A0AAE0LKP7</accession>
<evidence type="ECO:0000313" key="8">
    <source>
        <dbReference type="Proteomes" id="UP001190700"/>
    </source>
</evidence>
<dbReference type="EMBL" id="LGRX02000291">
    <property type="protein sequence ID" value="KAK3288961.1"/>
    <property type="molecule type" value="Genomic_DNA"/>
</dbReference>
<dbReference type="GO" id="GO:0016020">
    <property type="term" value="C:membrane"/>
    <property type="evidence" value="ECO:0007669"/>
    <property type="project" value="UniProtKB-SubCell"/>
</dbReference>
<feature type="domain" description="Ion transport" evidence="6">
    <location>
        <begin position="2"/>
        <end position="105"/>
    </location>
</feature>
<feature type="transmembrane region" description="Helical" evidence="5">
    <location>
        <begin position="49"/>
        <end position="70"/>
    </location>
</feature>
<keyword evidence="2 5" id="KW-0812">Transmembrane</keyword>
<comment type="caution">
    <text evidence="7">The sequence shown here is derived from an EMBL/GenBank/DDBJ whole genome shotgun (WGS) entry which is preliminary data.</text>
</comment>
<evidence type="ECO:0000259" key="6">
    <source>
        <dbReference type="Pfam" id="PF00520"/>
    </source>
</evidence>
<sequence>MCMSTVKDPYYEVTLDWGLLDLIFFSLFSFELLLRVVCKLEISERGVRLTGLMSDGFFWLDVVAVLPYWLTKIKMVVFQKLGNVLRALSVLRLLKLSRQYSDLSIPLARAVIVS</sequence>
<evidence type="ECO:0000256" key="4">
    <source>
        <dbReference type="ARBA" id="ARBA00023136"/>
    </source>
</evidence>
<dbReference type="InterPro" id="IPR005821">
    <property type="entry name" value="Ion_trans_dom"/>
</dbReference>
<evidence type="ECO:0000256" key="5">
    <source>
        <dbReference type="SAM" id="Phobius"/>
    </source>
</evidence>
<evidence type="ECO:0000313" key="7">
    <source>
        <dbReference type="EMBL" id="KAK3288961.1"/>
    </source>
</evidence>
<dbReference type="GO" id="GO:0005216">
    <property type="term" value="F:monoatomic ion channel activity"/>
    <property type="evidence" value="ECO:0007669"/>
    <property type="project" value="InterPro"/>
</dbReference>
<gene>
    <name evidence="7" type="ORF">CYMTET_3581</name>
</gene>
<reference evidence="7 8" key="1">
    <citation type="journal article" date="2015" name="Genome Biol. Evol.">
        <title>Comparative Genomics of a Bacterivorous Green Alga Reveals Evolutionary Causalities and Consequences of Phago-Mixotrophic Mode of Nutrition.</title>
        <authorList>
            <person name="Burns J.A."/>
            <person name="Paasch A."/>
            <person name="Narechania A."/>
            <person name="Kim E."/>
        </authorList>
    </citation>
    <scope>NUCLEOTIDE SEQUENCE [LARGE SCALE GENOMIC DNA]</scope>
    <source>
        <strain evidence="7 8">PLY_AMNH</strain>
    </source>
</reference>
<dbReference type="Proteomes" id="UP001190700">
    <property type="component" value="Unassembled WGS sequence"/>
</dbReference>
<dbReference type="Pfam" id="PF00520">
    <property type="entry name" value="Ion_trans"/>
    <property type="match status" value="1"/>
</dbReference>
<dbReference type="AlphaFoldDB" id="A0AAE0LKP7"/>
<dbReference type="Gene3D" id="1.10.287.70">
    <property type="match status" value="1"/>
</dbReference>
<proteinExistence type="predicted"/>
<keyword evidence="3 5" id="KW-1133">Transmembrane helix</keyword>
<keyword evidence="8" id="KW-1185">Reference proteome</keyword>
<dbReference type="SUPFAM" id="SSF81324">
    <property type="entry name" value="Voltage-gated potassium channels"/>
    <property type="match status" value="1"/>
</dbReference>
<keyword evidence="4 5" id="KW-0472">Membrane</keyword>